<accession>A0A9K3N7V9</accession>
<organism evidence="1 2">
    <name type="scientific">Helianthus annuus</name>
    <name type="common">Common sunflower</name>
    <dbReference type="NCBI Taxonomy" id="4232"/>
    <lineage>
        <taxon>Eukaryota</taxon>
        <taxon>Viridiplantae</taxon>
        <taxon>Streptophyta</taxon>
        <taxon>Embryophyta</taxon>
        <taxon>Tracheophyta</taxon>
        <taxon>Spermatophyta</taxon>
        <taxon>Magnoliopsida</taxon>
        <taxon>eudicotyledons</taxon>
        <taxon>Gunneridae</taxon>
        <taxon>Pentapetalae</taxon>
        <taxon>asterids</taxon>
        <taxon>campanulids</taxon>
        <taxon>Asterales</taxon>
        <taxon>Asteraceae</taxon>
        <taxon>Asteroideae</taxon>
        <taxon>Heliantheae alliance</taxon>
        <taxon>Heliantheae</taxon>
        <taxon>Helianthus</taxon>
    </lineage>
</organism>
<sequence length="66" mass="7197">MSNCGGKHACVDLTGVSPLAGLRKSGFVAGQAIRKAESKKGKILEEIKKNQEMWERLLEEPPSSEQ</sequence>
<comment type="caution">
    <text evidence="1">The sequence shown here is derived from an EMBL/GenBank/DDBJ whole genome shotgun (WGS) entry which is preliminary data.</text>
</comment>
<dbReference type="PANTHER" id="PTHR48462">
    <property type="entry name" value="PROTEIN, PUTATIVE-RELATED"/>
    <property type="match status" value="1"/>
</dbReference>
<keyword evidence="2" id="KW-1185">Reference proteome</keyword>
<dbReference type="PANTHER" id="PTHR48462:SF1">
    <property type="entry name" value="PROTEIN, PUTATIVE-RELATED"/>
    <property type="match status" value="1"/>
</dbReference>
<gene>
    <name evidence="1" type="ORF">HanXRQr2_Chr09g0379811</name>
</gene>
<evidence type="ECO:0000313" key="1">
    <source>
        <dbReference type="EMBL" id="KAF5790159.1"/>
    </source>
</evidence>
<dbReference type="Proteomes" id="UP000215914">
    <property type="component" value="Unassembled WGS sequence"/>
</dbReference>
<dbReference type="AlphaFoldDB" id="A0A9K3N7V9"/>
<evidence type="ECO:0000313" key="2">
    <source>
        <dbReference type="Proteomes" id="UP000215914"/>
    </source>
</evidence>
<name>A0A9K3N7V9_HELAN</name>
<reference evidence="1" key="1">
    <citation type="journal article" date="2017" name="Nature">
        <title>The sunflower genome provides insights into oil metabolism, flowering and Asterid evolution.</title>
        <authorList>
            <person name="Badouin H."/>
            <person name="Gouzy J."/>
            <person name="Grassa C.J."/>
            <person name="Murat F."/>
            <person name="Staton S.E."/>
            <person name="Cottret L."/>
            <person name="Lelandais-Briere C."/>
            <person name="Owens G.L."/>
            <person name="Carrere S."/>
            <person name="Mayjonade B."/>
            <person name="Legrand L."/>
            <person name="Gill N."/>
            <person name="Kane N.C."/>
            <person name="Bowers J.E."/>
            <person name="Hubner S."/>
            <person name="Bellec A."/>
            <person name="Berard A."/>
            <person name="Berges H."/>
            <person name="Blanchet N."/>
            <person name="Boniface M.C."/>
            <person name="Brunel D."/>
            <person name="Catrice O."/>
            <person name="Chaidir N."/>
            <person name="Claudel C."/>
            <person name="Donnadieu C."/>
            <person name="Faraut T."/>
            <person name="Fievet G."/>
            <person name="Helmstetter N."/>
            <person name="King M."/>
            <person name="Knapp S.J."/>
            <person name="Lai Z."/>
            <person name="Le Paslier M.C."/>
            <person name="Lippi Y."/>
            <person name="Lorenzon L."/>
            <person name="Mandel J.R."/>
            <person name="Marage G."/>
            <person name="Marchand G."/>
            <person name="Marquand E."/>
            <person name="Bret-Mestries E."/>
            <person name="Morien E."/>
            <person name="Nambeesan S."/>
            <person name="Nguyen T."/>
            <person name="Pegot-Espagnet P."/>
            <person name="Pouilly N."/>
            <person name="Raftis F."/>
            <person name="Sallet E."/>
            <person name="Schiex T."/>
            <person name="Thomas J."/>
            <person name="Vandecasteele C."/>
            <person name="Vares D."/>
            <person name="Vear F."/>
            <person name="Vautrin S."/>
            <person name="Crespi M."/>
            <person name="Mangin B."/>
            <person name="Burke J.M."/>
            <person name="Salse J."/>
            <person name="Munos S."/>
            <person name="Vincourt P."/>
            <person name="Rieseberg L.H."/>
            <person name="Langlade N.B."/>
        </authorList>
    </citation>
    <scope>NUCLEOTIDE SEQUENCE</scope>
    <source>
        <tissue evidence="1">Leaves</tissue>
    </source>
</reference>
<protein>
    <submittedName>
        <fullName evidence="1">Uncharacterized protein</fullName>
    </submittedName>
</protein>
<dbReference type="Gramene" id="mRNA:HanXRQr2_Chr09g0379811">
    <property type="protein sequence ID" value="mRNA:HanXRQr2_Chr09g0379811"/>
    <property type="gene ID" value="HanXRQr2_Chr09g0379811"/>
</dbReference>
<dbReference type="EMBL" id="MNCJ02000324">
    <property type="protein sequence ID" value="KAF5790159.1"/>
    <property type="molecule type" value="Genomic_DNA"/>
</dbReference>
<proteinExistence type="predicted"/>
<reference evidence="1" key="2">
    <citation type="submission" date="2020-06" db="EMBL/GenBank/DDBJ databases">
        <title>Helianthus annuus Genome sequencing and assembly Release 2.</title>
        <authorList>
            <person name="Gouzy J."/>
            <person name="Langlade N."/>
            <person name="Munos S."/>
        </authorList>
    </citation>
    <scope>NUCLEOTIDE SEQUENCE</scope>
    <source>
        <tissue evidence="1">Leaves</tissue>
    </source>
</reference>